<dbReference type="InterPro" id="IPR001119">
    <property type="entry name" value="SLH_dom"/>
</dbReference>
<feature type="domain" description="SLH" evidence="4">
    <location>
        <begin position="27"/>
        <end position="90"/>
    </location>
</feature>
<dbReference type="EMBL" id="BMJT01000001">
    <property type="protein sequence ID" value="GGG12944.1"/>
    <property type="molecule type" value="Genomic_DNA"/>
</dbReference>
<evidence type="ECO:0000313" key="5">
    <source>
        <dbReference type="EMBL" id="GGG12944.1"/>
    </source>
</evidence>
<dbReference type="RefSeq" id="WP_188613344.1">
    <property type="nucleotide sequence ID" value="NZ_BMJT01000001.1"/>
</dbReference>
<feature type="signal peptide" evidence="3">
    <location>
        <begin position="1"/>
        <end position="28"/>
    </location>
</feature>
<feature type="chain" id="PRO_5037150882" description="SLH domain-containing protein" evidence="3">
    <location>
        <begin position="29"/>
        <end position="490"/>
    </location>
</feature>
<reference evidence="5" key="1">
    <citation type="journal article" date="2014" name="Int. J. Syst. Evol. Microbiol.">
        <title>Complete genome sequence of Corynebacterium casei LMG S-19264T (=DSM 44701T), isolated from a smear-ripened cheese.</title>
        <authorList>
            <consortium name="US DOE Joint Genome Institute (JGI-PGF)"/>
            <person name="Walter F."/>
            <person name="Albersmeier A."/>
            <person name="Kalinowski J."/>
            <person name="Ruckert C."/>
        </authorList>
    </citation>
    <scope>NUCLEOTIDE SEQUENCE</scope>
    <source>
        <strain evidence="5">CGMCC 1.15760</strain>
    </source>
</reference>
<dbReference type="InterPro" id="IPR051465">
    <property type="entry name" value="Cell_Envelope_Struct_Comp"/>
</dbReference>
<name>A0A917D7C3_9BACI</name>
<feature type="region of interest" description="Disordered" evidence="2">
    <location>
        <begin position="207"/>
        <end position="249"/>
    </location>
</feature>
<evidence type="ECO:0000256" key="1">
    <source>
        <dbReference type="ARBA" id="ARBA00022729"/>
    </source>
</evidence>
<evidence type="ECO:0000259" key="4">
    <source>
        <dbReference type="PROSITE" id="PS51272"/>
    </source>
</evidence>
<sequence length="490" mass="53799">MNQSKWFKGAVVLSLTTSAIVVPMQAQAAGFSDVDANSESGKAIQGLVDRGIIRGYSDGTFKPNQHVTRAQAASILGKVLQLDTTNIKNPEFKDVGTWHQNYKEIAALAQAGIMPGYANGEFKLYRAITREEMAEILVRAFHLKAPNKVEMPFDDVRVGSELYDLVEALYALNVTKGASATKFGPNDVVTRSQFALFITRAEAVKGKPVDPIDPDPVDPVDPDPIDPVDPVDPDPVDPVDPIDPEPTEKDSYTIKASQYGLKELTVINSDQAKAIVKVTQSATGIQLDAIEDGTGYVVIGDEENRYYIDVTVKDNTLEVKDITLLGAYQPSYQINADAITHAIDKVNVEENGLVLQPNYYTIDNHNVDIKKSGDYILRVSSYRGFSTLLGLSVKNSNGKLAYKSLEEVNEETLQLENLSKNKVKDITVHALDNTKLNYTENNGTMKIDVKNSDKGFYVIEVETVKGSVTKVAVEIHDLYAYKSISTTVLK</sequence>
<keyword evidence="6" id="KW-1185">Reference proteome</keyword>
<organism evidence="5 6">
    <name type="scientific">Lysinibacillus alkalisoli</name>
    <dbReference type="NCBI Taxonomy" id="1911548"/>
    <lineage>
        <taxon>Bacteria</taxon>
        <taxon>Bacillati</taxon>
        <taxon>Bacillota</taxon>
        <taxon>Bacilli</taxon>
        <taxon>Bacillales</taxon>
        <taxon>Bacillaceae</taxon>
        <taxon>Lysinibacillus</taxon>
    </lineage>
</organism>
<reference evidence="5" key="2">
    <citation type="submission" date="2020-09" db="EMBL/GenBank/DDBJ databases">
        <authorList>
            <person name="Sun Q."/>
            <person name="Zhou Y."/>
        </authorList>
    </citation>
    <scope>NUCLEOTIDE SEQUENCE</scope>
    <source>
        <strain evidence="5">CGMCC 1.15760</strain>
    </source>
</reference>
<keyword evidence="1 3" id="KW-0732">Signal</keyword>
<feature type="domain" description="SLH" evidence="4">
    <location>
        <begin position="91"/>
        <end position="151"/>
    </location>
</feature>
<gene>
    <name evidence="5" type="ORF">GCM10007425_04080</name>
</gene>
<protein>
    <recommendedName>
        <fullName evidence="4">SLH domain-containing protein</fullName>
    </recommendedName>
</protein>
<dbReference type="PANTHER" id="PTHR43308:SF5">
    <property type="entry name" value="S-LAYER PROTEIN _ PEPTIDOGLYCAN ENDO-BETA-N-ACETYLGLUCOSAMINIDASE"/>
    <property type="match status" value="1"/>
</dbReference>
<dbReference type="Pfam" id="PF00395">
    <property type="entry name" value="SLH"/>
    <property type="match status" value="3"/>
</dbReference>
<feature type="compositionally biased region" description="Acidic residues" evidence="2">
    <location>
        <begin position="212"/>
        <end position="245"/>
    </location>
</feature>
<feature type="domain" description="SLH" evidence="4">
    <location>
        <begin position="152"/>
        <end position="212"/>
    </location>
</feature>
<dbReference type="PROSITE" id="PS51272">
    <property type="entry name" value="SLH"/>
    <property type="match status" value="3"/>
</dbReference>
<evidence type="ECO:0000256" key="2">
    <source>
        <dbReference type="SAM" id="MobiDB-lite"/>
    </source>
</evidence>
<dbReference type="PANTHER" id="PTHR43308">
    <property type="entry name" value="OUTER MEMBRANE PROTEIN ALPHA-RELATED"/>
    <property type="match status" value="1"/>
</dbReference>
<evidence type="ECO:0000313" key="6">
    <source>
        <dbReference type="Proteomes" id="UP000616608"/>
    </source>
</evidence>
<proteinExistence type="predicted"/>
<evidence type="ECO:0000256" key="3">
    <source>
        <dbReference type="SAM" id="SignalP"/>
    </source>
</evidence>
<accession>A0A917D7C3</accession>
<dbReference type="AlphaFoldDB" id="A0A917D7C3"/>
<comment type="caution">
    <text evidence="5">The sequence shown here is derived from an EMBL/GenBank/DDBJ whole genome shotgun (WGS) entry which is preliminary data.</text>
</comment>
<dbReference type="Proteomes" id="UP000616608">
    <property type="component" value="Unassembled WGS sequence"/>
</dbReference>